<evidence type="ECO:0000256" key="1">
    <source>
        <dbReference type="SAM" id="Phobius"/>
    </source>
</evidence>
<reference evidence="2" key="1">
    <citation type="submission" date="2020-05" db="EMBL/GenBank/DDBJ databases">
        <title>WGS assembly of Panicum virgatum.</title>
        <authorList>
            <person name="Lovell J.T."/>
            <person name="Jenkins J."/>
            <person name="Shu S."/>
            <person name="Juenger T.E."/>
            <person name="Schmutz J."/>
        </authorList>
    </citation>
    <scope>NUCLEOTIDE SEQUENCE</scope>
    <source>
        <strain evidence="2">AP13</strain>
    </source>
</reference>
<dbReference type="Proteomes" id="UP000823388">
    <property type="component" value="Chromosome 8K"/>
</dbReference>
<sequence>MSARFLSAFSRGSARGMPRLGIVVVGLGLSPVQIKLRRREFCLLLLFFNNNNNKQKSCLLLDSTTLVRYIKLTAGVLSLPQVVMVFVFSSVLCICCTICLFCIFQFNNQFMCLLLHFTAQFISPVLCEGKRTES</sequence>
<feature type="transmembrane region" description="Helical" evidence="1">
    <location>
        <begin position="82"/>
        <end position="104"/>
    </location>
</feature>
<comment type="caution">
    <text evidence="2">The sequence shown here is derived from an EMBL/GenBank/DDBJ whole genome shotgun (WGS) entry which is preliminary data.</text>
</comment>
<organism evidence="2 3">
    <name type="scientific">Panicum virgatum</name>
    <name type="common">Blackwell switchgrass</name>
    <dbReference type="NCBI Taxonomy" id="38727"/>
    <lineage>
        <taxon>Eukaryota</taxon>
        <taxon>Viridiplantae</taxon>
        <taxon>Streptophyta</taxon>
        <taxon>Embryophyta</taxon>
        <taxon>Tracheophyta</taxon>
        <taxon>Spermatophyta</taxon>
        <taxon>Magnoliopsida</taxon>
        <taxon>Liliopsida</taxon>
        <taxon>Poales</taxon>
        <taxon>Poaceae</taxon>
        <taxon>PACMAD clade</taxon>
        <taxon>Panicoideae</taxon>
        <taxon>Panicodae</taxon>
        <taxon>Paniceae</taxon>
        <taxon>Panicinae</taxon>
        <taxon>Panicum</taxon>
        <taxon>Panicum sect. Hiantes</taxon>
    </lineage>
</organism>
<dbReference type="EMBL" id="CM029051">
    <property type="protein sequence ID" value="KAG2563995.1"/>
    <property type="molecule type" value="Genomic_DNA"/>
</dbReference>
<dbReference type="AlphaFoldDB" id="A0A8T0PSC1"/>
<evidence type="ECO:0000313" key="2">
    <source>
        <dbReference type="EMBL" id="KAG2563995.1"/>
    </source>
</evidence>
<gene>
    <name evidence="2" type="ORF">PVAP13_8KG341808</name>
</gene>
<protein>
    <submittedName>
        <fullName evidence="2">Uncharacterized protein</fullName>
    </submittedName>
</protein>
<name>A0A8T0PSC1_PANVG</name>
<accession>A0A8T0PSC1</accession>
<keyword evidence="1" id="KW-1133">Transmembrane helix</keyword>
<keyword evidence="3" id="KW-1185">Reference proteome</keyword>
<keyword evidence="1" id="KW-0472">Membrane</keyword>
<evidence type="ECO:0000313" key="3">
    <source>
        <dbReference type="Proteomes" id="UP000823388"/>
    </source>
</evidence>
<keyword evidence="1" id="KW-0812">Transmembrane</keyword>
<proteinExistence type="predicted"/>